<dbReference type="EMBL" id="VYXP01000006">
    <property type="protein sequence ID" value="KAA9130810.1"/>
    <property type="molecule type" value="Genomic_DNA"/>
</dbReference>
<proteinExistence type="predicted"/>
<dbReference type="RefSeq" id="WP_150864447.1">
    <property type="nucleotide sequence ID" value="NZ_VYXP01000006.1"/>
</dbReference>
<gene>
    <name evidence="2" type="ORF">F3N42_10585</name>
</gene>
<evidence type="ECO:0000256" key="1">
    <source>
        <dbReference type="SAM" id="MobiDB-lite"/>
    </source>
</evidence>
<dbReference type="AlphaFoldDB" id="A0A5N0T776"/>
<sequence length="76" mass="8022">MDVANDLKPTLLLALAIFLASAPNPDSDAIKEMTANFIVPKHDSALQASEIKPEVDAPRIAAQSPASTDLEPQPEA</sequence>
<keyword evidence="3" id="KW-1185">Reference proteome</keyword>
<accession>A0A5N0T776</accession>
<protein>
    <submittedName>
        <fullName evidence="2">Uncharacterized protein</fullName>
    </submittedName>
</protein>
<evidence type="ECO:0000313" key="3">
    <source>
        <dbReference type="Proteomes" id="UP000325372"/>
    </source>
</evidence>
<reference evidence="2 3" key="1">
    <citation type="submission" date="2019-09" db="EMBL/GenBank/DDBJ databases">
        <title>Wenzhouxiangella sp. Genome sequencing and assembly.</title>
        <authorList>
            <person name="Zhang R."/>
        </authorList>
    </citation>
    <scope>NUCLEOTIDE SEQUENCE [LARGE SCALE GENOMIC DNA]</scope>
    <source>
        <strain evidence="2 3">W260</strain>
    </source>
</reference>
<organism evidence="2 3">
    <name type="scientific">Marinihelvus fidelis</name>
    <dbReference type="NCBI Taxonomy" id="2613842"/>
    <lineage>
        <taxon>Bacteria</taxon>
        <taxon>Pseudomonadati</taxon>
        <taxon>Pseudomonadota</taxon>
        <taxon>Gammaproteobacteria</taxon>
        <taxon>Chromatiales</taxon>
        <taxon>Wenzhouxiangellaceae</taxon>
        <taxon>Marinihelvus</taxon>
    </lineage>
</organism>
<evidence type="ECO:0000313" key="2">
    <source>
        <dbReference type="EMBL" id="KAA9130810.1"/>
    </source>
</evidence>
<dbReference type="Proteomes" id="UP000325372">
    <property type="component" value="Unassembled WGS sequence"/>
</dbReference>
<comment type="caution">
    <text evidence="2">The sequence shown here is derived from an EMBL/GenBank/DDBJ whole genome shotgun (WGS) entry which is preliminary data.</text>
</comment>
<feature type="region of interest" description="Disordered" evidence="1">
    <location>
        <begin position="48"/>
        <end position="76"/>
    </location>
</feature>
<name>A0A5N0T776_9GAMM</name>